<dbReference type="Gene3D" id="3.80.10.10">
    <property type="entry name" value="Ribonuclease Inhibitor"/>
    <property type="match status" value="1"/>
</dbReference>
<comment type="caution">
    <text evidence="6">The sequence shown here is derived from an EMBL/GenBank/DDBJ whole genome shotgun (WGS) entry which is preliminary data.</text>
</comment>
<evidence type="ECO:0000313" key="6">
    <source>
        <dbReference type="EMBL" id="KAJ8283473.1"/>
    </source>
</evidence>
<dbReference type="InterPro" id="IPR003591">
    <property type="entry name" value="Leu-rich_rpt_typical-subtyp"/>
</dbReference>
<evidence type="ECO:0000256" key="3">
    <source>
        <dbReference type="ARBA" id="ARBA00022737"/>
    </source>
</evidence>
<evidence type="ECO:0000259" key="5">
    <source>
        <dbReference type="SMART" id="SM00082"/>
    </source>
</evidence>
<feature type="compositionally biased region" description="Basic residues" evidence="4">
    <location>
        <begin position="135"/>
        <end position="145"/>
    </location>
</feature>
<dbReference type="PANTHER" id="PTHR24369">
    <property type="entry name" value="ANTIGEN BSP, PUTATIVE-RELATED"/>
    <property type="match status" value="1"/>
</dbReference>
<feature type="region of interest" description="Disordered" evidence="4">
    <location>
        <begin position="108"/>
        <end position="145"/>
    </location>
</feature>
<sequence length="145" mass="16451">MSKLRVVEELVLSRNPMKTIPDHAFQSFGRYMEKLHLDNMGLEKFSDGAFVGVTALKSLHLENNRLRSLPRSLELSSLQNITISGNPWTCNCMLAPLRRWMDSGRHRPDGICSAPSQQKGKQVRDSSAFSSCRVKPNRTRKGTRH</sequence>
<dbReference type="Proteomes" id="UP001152803">
    <property type="component" value="Unassembled WGS sequence"/>
</dbReference>
<feature type="compositionally biased region" description="Polar residues" evidence="4">
    <location>
        <begin position="114"/>
        <end position="130"/>
    </location>
</feature>
<reference evidence="6" key="1">
    <citation type="journal article" date="2023" name="Science">
        <title>Genome structures resolve the early diversification of teleost fishes.</title>
        <authorList>
            <person name="Parey E."/>
            <person name="Louis A."/>
            <person name="Montfort J."/>
            <person name="Bouchez O."/>
            <person name="Roques C."/>
            <person name="Iampietro C."/>
            <person name="Lluch J."/>
            <person name="Castinel A."/>
            <person name="Donnadieu C."/>
            <person name="Desvignes T."/>
            <person name="Floi Bucao C."/>
            <person name="Jouanno E."/>
            <person name="Wen M."/>
            <person name="Mejri S."/>
            <person name="Dirks R."/>
            <person name="Jansen H."/>
            <person name="Henkel C."/>
            <person name="Chen W.J."/>
            <person name="Zahm M."/>
            <person name="Cabau C."/>
            <person name="Klopp C."/>
            <person name="Thompson A.W."/>
            <person name="Robinson-Rechavi M."/>
            <person name="Braasch I."/>
            <person name="Lecointre G."/>
            <person name="Bobe J."/>
            <person name="Postlethwait J.H."/>
            <person name="Berthelot C."/>
            <person name="Roest Crollius H."/>
            <person name="Guiguen Y."/>
        </authorList>
    </citation>
    <scope>NUCLEOTIDE SEQUENCE</scope>
    <source>
        <strain evidence="6">Concon-B</strain>
    </source>
</reference>
<dbReference type="Pfam" id="PF13855">
    <property type="entry name" value="LRR_8"/>
    <property type="match status" value="1"/>
</dbReference>
<keyword evidence="7" id="KW-1185">Reference proteome</keyword>
<name>A0A9Q1DXA0_CONCO</name>
<organism evidence="6 7">
    <name type="scientific">Conger conger</name>
    <name type="common">Conger eel</name>
    <name type="synonym">Muraena conger</name>
    <dbReference type="NCBI Taxonomy" id="82655"/>
    <lineage>
        <taxon>Eukaryota</taxon>
        <taxon>Metazoa</taxon>
        <taxon>Chordata</taxon>
        <taxon>Craniata</taxon>
        <taxon>Vertebrata</taxon>
        <taxon>Euteleostomi</taxon>
        <taxon>Actinopterygii</taxon>
        <taxon>Neopterygii</taxon>
        <taxon>Teleostei</taxon>
        <taxon>Anguilliformes</taxon>
        <taxon>Congridae</taxon>
        <taxon>Conger</taxon>
    </lineage>
</organism>
<dbReference type="InterPro" id="IPR032675">
    <property type="entry name" value="LRR_dom_sf"/>
</dbReference>
<dbReference type="InterPro" id="IPR001611">
    <property type="entry name" value="Leu-rich_rpt"/>
</dbReference>
<evidence type="ECO:0000256" key="2">
    <source>
        <dbReference type="ARBA" id="ARBA00022729"/>
    </source>
</evidence>
<evidence type="ECO:0000256" key="1">
    <source>
        <dbReference type="ARBA" id="ARBA00022614"/>
    </source>
</evidence>
<keyword evidence="3" id="KW-0677">Repeat</keyword>
<dbReference type="OrthoDB" id="2190652at2759"/>
<dbReference type="GO" id="GO:0005886">
    <property type="term" value="C:plasma membrane"/>
    <property type="evidence" value="ECO:0007669"/>
    <property type="project" value="TreeGrafter"/>
</dbReference>
<dbReference type="PROSITE" id="PS51450">
    <property type="entry name" value="LRR"/>
    <property type="match status" value="1"/>
</dbReference>
<dbReference type="SMART" id="SM00369">
    <property type="entry name" value="LRR_TYP"/>
    <property type="match status" value="2"/>
</dbReference>
<evidence type="ECO:0000256" key="4">
    <source>
        <dbReference type="SAM" id="MobiDB-lite"/>
    </source>
</evidence>
<keyword evidence="1" id="KW-0433">Leucine-rich repeat</keyword>
<dbReference type="AlphaFoldDB" id="A0A9Q1DXA0"/>
<dbReference type="EMBL" id="JAFJMO010000002">
    <property type="protein sequence ID" value="KAJ8283473.1"/>
    <property type="molecule type" value="Genomic_DNA"/>
</dbReference>
<dbReference type="InterPro" id="IPR000483">
    <property type="entry name" value="Cys-rich_flank_reg_C"/>
</dbReference>
<proteinExistence type="predicted"/>
<keyword evidence="2" id="KW-0732">Signal</keyword>
<protein>
    <recommendedName>
        <fullName evidence="5">LRRCT domain-containing protein</fullName>
    </recommendedName>
</protein>
<evidence type="ECO:0000313" key="7">
    <source>
        <dbReference type="Proteomes" id="UP001152803"/>
    </source>
</evidence>
<feature type="domain" description="LRRCT" evidence="5">
    <location>
        <begin position="86"/>
        <end position="133"/>
    </location>
</feature>
<dbReference type="InterPro" id="IPR050541">
    <property type="entry name" value="LRR_TM_domain-containing"/>
</dbReference>
<accession>A0A9Q1DXA0</accession>
<dbReference type="PANTHER" id="PTHR24369:SF210">
    <property type="entry name" value="CHAOPTIN-RELATED"/>
    <property type="match status" value="1"/>
</dbReference>
<gene>
    <name evidence="6" type="ORF">COCON_G00023230</name>
</gene>
<dbReference type="SUPFAM" id="SSF52058">
    <property type="entry name" value="L domain-like"/>
    <property type="match status" value="1"/>
</dbReference>
<dbReference type="SMART" id="SM00082">
    <property type="entry name" value="LRRCT"/>
    <property type="match status" value="1"/>
</dbReference>